<dbReference type="PANTHER" id="PTHR35585:SF1">
    <property type="entry name" value="HHE DOMAIN PROTEIN (AFU_ORTHOLOGUE AFUA_4G00730)"/>
    <property type="match status" value="1"/>
</dbReference>
<dbReference type="PANTHER" id="PTHR35585">
    <property type="entry name" value="HHE DOMAIN PROTEIN (AFU_ORTHOLOGUE AFUA_4G00730)"/>
    <property type="match status" value="1"/>
</dbReference>
<protein>
    <submittedName>
        <fullName evidence="3">DNA nickase</fullName>
    </submittedName>
</protein>
<evidence type="ECO:0000313" key="4">
    <source>
        <dbReference type="Proteomes" id="UP000078237"/>
    </source>
</evidence>
<comment type="caution">
    <text evidence="3">The sequence shown here is derived from an EMBL/GenBank/DDBJ whole genome shotgun (WGS) entry which is preliminary data.</text>
</comment>
<evidence type="ECO:0000313" key="2">
    <source>
        <dbReference type="EMBL" id="KXX75804.1"/>
    </source>
</evidence>
<dbReference type="OrthoDB" id="9983919at2759"/>
<dbReference type="VEuPathDB" id="FungiDB:MMYC01_207463"/>
<accession>A0A175VZ40</accession>
<dbReference type="EMBL" id="LCTW02000247">
    <property type="protein sequence ID" value="KXX75804.1"/>
    <property type="molecule type" value="Genomic_DNA"/>
</dbReference>
<proteinExistence type="predicted"/>
<name>A0A175VZ40_9PEZI</name>
<dbReference type="InterPro" id="IPR012312">
    <property type="entry name" value="Hemerythrin-like"/>
</dbReference>
<keyword evidence="4" id="KW-1185">Reference proteome</keyword>
<dbReference type="Proteomes" id="UP000078237">
    <property type="component" value="Unassembled WGS sequence"/>
</dbReference>
<evidence type="ECO:0000313" key="3">
    <source>
        <dbReference type="EMBL" id="KXX76044.1"/>
    </source>
</evidence>
<organism evidence="3 4">
    <name type="scientific">Madurella mycetomatis</name>
    <dbReference type="NCBI Taxonomy" id="100816"/>
    <lineage>
        <taxon>Eukaryota</taxon>
        <taxon>Fungi</taxon>
        <taxon>Dikarya</taxon>
        <taxon>Ascomycota</taxon>
        <taxon>Pezizomycotina</taxon>
        <taxon>Sordariomycetes</taxon>
        <taxon>Sordariomycetidae</taxon>
        <taxon>Sordariales</taxon>
        <taxon>Sordariales incertae sedis</taxon>
        <taxon>Madurella</taxon>
    </lineage>
</organism>
<dbReference type="STRING" id="100816.A0A175VZ40"/>
<feature type="domain" description="Hemerythrin-like" evidence="1">
    <location>
        <begin position="4"/>
        <end position="111"/>
    </location>
</feature>
<sequence>MKRISDAVKQDHALIKRVYQRLSDANPADRNPDEFIWVLDRYLMVEDLVVTPALDSHIAHGGERHHKLTADYDSIHEKLLHMKKYNPAEPSFESSLKAIWVDLEPHIREETASDLTQLEESLSQSDSEALAKKYNAIKELLQKPYGENGTPDARTLSAILEMPRQELLVKLGVREE</sequence>
<reference evidence="3 4" key="3">
    <citation type="submission" date="2016-01" db="EMBL/GenBank/DDBJ databases">
        <title>Madurella mycetomatis genome sequencing.</title>
        <authorList>
            <person name="Van De Sande W."/>
        </authorList>
    </citation>
    <scope>NUCLEOTIDE SEQUENCE [LARGE SCALE GENOMIC DNA]</scope>
    <source>
        <strain evidence="3">Mm55</strain>
        <strain evidence="4">mm55</strain>
    </source>
</reference>
<evidence type="ECO:0000259" key="1">
    <source>
        <dbReference type="Pfam" id="PF01814"/>
    </source>
</evidence>
<gene>
    <name evidence="3" type="ORF">MMYC01_207190</name>
    <name evidence="2" type="ORF">MMYC01_207463</name>
</gene>
<dbReference type="EMBL" id="LCTW02000233">
    <property type="protein sequence ID" value="KXX76044.1"/>
    <property type="molecule type" value="Genomic_DNA"/>
</dbReference>
<dbReference type="Pfam" id="PF01814">
    <property type="entry name" value="Hemerythrin"/>
    <property type="match status" value="1"/>
</dbReference>
<dbReference type="VEuPathDB" id="FungiDB:MMYC01_207190"/>
<reference evidence="4" key="1">
    <citation type="submission" date="2015-06" db="EMBL/GenBank/DDBJ databases">
        <authorList>
            <person name="van de Sande W.W.J."/>
        </authorList>
    </citation>
    <scope>NUCLEOTIDE SEQUENCE [LARGE SCALE GENOMIC DNA]</scope>
    <source>
        <strain evidence="4">mm55</strain>
    </source>
</reference>
<dbReference type="AlphaFoldDB" id="A0A175VZ40"/>
<reference evidence="3" key="2">
    <citation type="submission" date="2015-06" db="EMBL/GenBank/DDBJ databases">
        <authorList>
            <person name="Hoefler B.C."/>
            <person name="Straight P.D."/>
        </authorList>
    </citation>
    <scope>NUCLEOTIDE SEQUENCE [LARGE SCALE GENOMIC DNA]</scope>
    <source>
        <strain evidence="3">Mm55</strain>
    </source>
</reference>